<organism evidence="1 2">
    <name type="scientific">Xaviernesmea oryzae</name>
    <dbReference type="NCBI Taxonomy" id="464029"/>
    <lineage>
        <taxon>Bacteria</taxon>
        <taxon>Pseudomonadati</taxon>
        <taxon>Pseudomonadota</taxon>
        <taxon>Alphaproteobacteria</taxon>
        <taxon>Hyphomicrobiales</taxon>
        <taxon>Rhizobiaceae</taxon>
        <taxon>Rhizobium/Agrobacterium group</taxon>
        <taxon>Xaviernesmea</taxon>
    </lineage>
</organism>
<sequence>MGALLSASEYLADTPAKIVPDTNVYIRFAAGSLPLPILALMLESLAFHCSVCISELATGVANADPYHPGWREFRDHYSHFVTTIPAVRLLTPDPQIWTEAGLIAGTLARTQNFKPHQRKECLNDALIFLTAAKAGLPVLTSNRDEFDLIQQLAPHGQFIHY</sequence>
<name>A0A1X7GVT6_9HYPH</name>
<evidence type="ECO:0000313" key="1">
    <source>
        <dbReference type="EMBL" id="SMF75274.1"/>
    </source>
</evidence>
<dbReference type="RefSeq" id="WP_234811334.1">
    <property type="nucleotide sequence ID" value="NZ_FXAF01000011.1"/>
</dbReference>
<dbReference type="SUPFAM" id="SSF88723">
    <property type="entry name" value="PIN domain-like"/>
    <property type="match status" value="1"/>
</dbReference>
<dbReference type="EMBL" id="FXAF01000011">
    <property type="protein sequence ID" value="SMF75274.1"/>
    <property type="molecule type" value="Genomic_DNA"/>
</dbReference>
<gene>
    <name evidence="1" type="ORF">SAMN02982989_4484</name>
</gene>
<keyword evidence="2" id="KW-1185">Reference proteome</keyword>
<dbReference type="Gene3D" id="3.40.50.1010">
    <property type="entry name" value="5'-nuclease"/>
    <property type="match status" value="1"/>
</dbReference>
<proteinExistence type="predicted"/>
<dbReference type="AlphaFoldDB" id="A0A1X7GVT6"/>
<protein>
    <submittedName>
        <fullName evidence="1">Predicted nucleic acid-binding protein, contains PIN domain</fullName>
    </submittedName>
</protein>
<accession>A0A1X7GVT6</accession>
<reference evidence="2" key="1">
    <citation type="submission" date="2017-04" db="EMBL/GenBank/DDBJ databases">
        <authorList>
            <person name="Varghese N."/>
            <person name="Submissions S."/>
        </authorList>
    </citation>
    <scope>NUCLEOTIDE SEQUENCE [LARGE SCALE GENOMIC DNA]</scope>
    <source>
        <strain evidence="2">B4P</strain>
    </source>
</reference>
<evidence type="ECO:0000313" key="2">
    <source>
        <dbReference type="Proteomes" id="UP000192903"/>
    </source>
</evidence>
<dbReference type="Proteomes" id="UP000192903">
    <property type="component" value="Unassembled WGS sequence"/>
</dbReference>
<dbReference type="STRING" id="464029.SAMN02982989_4484"/>
<dbReference type="InterPro" id="IPR029060">
    <property type="entry name" value="PIN-like_dom_sf"/>
</dbReference>